<feature type="compositionally biased region" description="Basic and acidic residues" evidence="2">
    <location>
        <begin position="104"/>
        <end position="117"/>
    </location>
</feature>
<organism evidence="3 4">
    <name type="scientific">Botryobasidium botryosum (strain FD-172 SS1)</name>
    <dbReference type="NCBI Taxonomy" id="930990"/>
    <lineage>
        <taxon>Eukaryota</taxon>
        <taxon>Fungi</taxon>
        <taxon>Dikarya</taxon>
        <taxon>Basidiomycota</taxon>
        <taxon>Agaricomycotina</taxon>
        <taxon>Agaricomycetes</taxon>
        <taxon>Cantharellales</taxon>
        <taxon>Botryobasidiaceae</taxon>
        <taxon>Botryobasidium</taxon>
    </lineage>
</organism>
<feature type="compositionally biased region" description="Low complexity" evidence="2">
    <location>
        <begin position="200"/>
        <end position="211"/>
    </location>
</feature>
<accession>A0A067MWP3</accession>
<dbReference type="AlphaFoldDB" id="A0A067MWP3"/>
<dbReference type="HOGENOM" id="CLU_279653_0_0_1"/>
<feature type="compositionally biased region" description="Polar residues" evidence="2">
    <location>
        <begin position="87"/>
        <end position="102"/>
    </location>
</feature>
<feature type="compositionally biased region" description="Basic and acidic residues" evidence="2">
    <location>
        <begin position="810"/>
        <end position="825"/>
    </location>
</feature>
<evidence type="ECO:0000256" key="1">
    <source>
        <dbReference type="SAM" id="Coils"/>
    </source>
</evidence>
<dbReference type="EMBL" id="KL198018">
    <property type="protein sequence ID" value="KDQ20168.1"/>
    <property type="molecule type" value="Genomic_DNA"/>
</dbReference>
<feature type="compositionally biased region" description="Polar residues" evidence="2">
    <location>
        <begin position="454"/>
        <end position="477"/>
    </location>
</feature>
<feature type="region of interest" description="Disordered" evidence="2">
    <location>
        <begin position="56"/>
        <end position="555"/>
    </location>
</feature>
<feature type="region of interest" description="Disordered" evidence="2">
    <location>
        <begin position="781"/>
        <end position="825"/>
    </location>
</feature>
<evidence type="ECO:0000256" key="2">
    <source>
        <dbReference type="SAM" id="MobiDB-lite"/>
    </source>
</evidence>
<keyword evidence="4" id="KW-1185">Reference proteome</keyword>
<dbReference type="InParanoid" id="A0A067MWP3"/>
<reference evidence="4" key="1">
    <citation type="journal article" date="2014" name="Proc. Natl. Acad. Sci. U.S.A.">
        <title>Extensive sampling of basidiomycete genomes demonstrates inadequacy of the white-rot/brown-rot paradigm for wood decay fungi.</title>
        <authorList>
            <person name="Riley R."/>
            <person name="Salamov A.A."/>
            <person name="Brown D.W."/>
            <person name="Nagy L.G."/>
            <person name="Floudas D."/>
            <person name="Held B.W."/>
            <person name="Levasseur A."/>
            <person name="Lombard V."/>
            <person name="Morin E."/>
            <person name="Otillar R."/>
            <person name="Lindquist E.A."/>
            <person name="Sun H."/>
            <person name="LaButti K.M."/>
            <person name="Schmutz J."/>
            <person name="Jabbour D."/>
            <person name="Luo H."/>
            <person name="Baker S.E."/>
            <person name="Pisabarro A.G."/>
            <person name="Walton J.D."/>
            <person name="Blanchette R.A."/>
            <person name="Henrissat B."/>
            <person name="Martin F."/>
            <person name="Cullen D."/>
            <person name="Hibbett D.S."/>
            <person name="Grigoriev I.V."/>
        </authorList>
    </citation>
    <scope>NUCLEOTIDE SEQUENCE [LARGE SCALE GENOMIC DNA]</scope>
    <source>
        <strain evidence="4">FD-172 SS1</strain>
    </source>
</reference>
<gene>
    <name evidence="3" type="ORF">BOTBODRAFT_51500</name>
</gene>
<dbReference type="STRING" id="930990.A0A067MWP3"/>
<dbReference type="Proteomes" id="UP000027195">
    <property type="component" value="Unassembled WGS sequence"/>
</dbReference>
<feature type="compositionally biased region" description="Polar residues" evidence="2">
    <location>
        <begin position="153"/>
        <end position="166"/>
    </location>
</feature>
<keyword evidence="1" id="KW-0175">Coiled coil</keyword>
<protein>
    <submittedName>
        <fullName evidence="3">Uncharacterized protein</fullName>
    </submittedName>
</protein>
<feature type="compositionally biased region" description="Polar residues" evidence="2">
    <location>
        <begin position="438"/>
        <end position="447"/>
    </location>
</feature>
<feature type="compositionally biased region" description="Basic and acidic residues" evidence="2">
    <location>
        <begin position="529"/>
        <end position="539"/>
    </location>
</feature>
<feature type="compositionally biased region" description="Basic and acidic residues" evidence="2">
    <location>
        <begin position="594"/>
        <end position="621"/>
    </location>
</feature>
<feature type="coiled-coil region" evidence="1">
    <location>
        <begin position="857"/>
        <end position="891"/>
    </location>
</feature>
<proteinExistence type="predicted"/>
<evidence type="ECO:0000313" key="4">
    <source>
        <dbReference type="Proteomes" id="UP000027195"/>
    </source>
</evidence>
<feature type="compositionally biased region" description="Polar residues" evidence="2">
    <location>
        <begin position="373"/>
        <end position="385"/>
    </location>
</feature>
<sequence>MGEDKVPHIIIEFETSRAALSASQCTDARWRIVLVTQRSFIYNQYLHIRELPRRDHWKPQDHHPTQQLPSRADNAPTDASLAPTPRPSSFSAAAALPNSNGLLNDRKSISTTEDPRRRQGVLEQGACRTLPSKPSAATIQQGAVPRGPLAISTAGSSPVNPTSSRSPGLPTPTTPSHPSVQPRPFAAGKSAPAGQTSNQTHPITPTTPNHPCDTPKSMLPGSAPARSPTAVGGSMATNIKVEPASKPNPPARSTTSTTPSGSGAIPGLSPDTPSSSVPSPSSSARIQPVSLPPMTAQGTPTKPIPLSAPQPVESRPVRSASLDVLPNTPTAGRAMKEDPKSGFGSPVAPPAMQRSASLALPLPSSNGVGLRSGEQNEPTTSQPTVFSAGFKRPVASVQLAPGKMQMRPPTAPAALQRVRTEPPTPSAPAPASADTFKNLHSTAQSVVSMPPLASGSNIPTSSASRSVGTESENNSSPHPTPASGARSLGHVPTSAPTIAPASTSSASPPALTKSKSEPTESTVTTPIKRKADSPPEGERPAIMSKPSFLSVSTPTRAQVESELASWVRNVSTITSEHRKQKKELETRLTASEAQRARDQQAFEAEKEGLRKSATEMKKQYEDQQAQAKLASDKEKAQLQISLAQHVAQASRVQHTHREMETRLAQVQASLAKAEEEKTEQISLAAGHAKSVEEWKQRCTTATQQAEALQQARASEAASHNQAISQHLAQNVAAQNYCNGLMQQLTQAEGKVKAADKRFEVAASEGATLRQRGDDLARTLAETRQSEAAATTRCKQLEQEQADAKSSAQADKAEREKLDADRRAQDIEHKHRYEALEAKSGAERKELGALVAQWEAQKVVMKGRCGELEKELEEARSRERAVNEEKKQLGVELIKLEADFNSRSKELESSRQAISAQQAESKLRCEGLEADLANWQQASRTEKEELEKATTKWKEAEMKLKEQCKDLEMQLDRSRQAVSEEKLERQRLLDDHSVQKTDFQNRCGALERELEQSRHEQQRGRDVMEAMRKERETMEADLRKRCEMLERELLHTKAKGKEAQTKLDTEWTSRYEALDEKLAQTLELRQADAKKIDELQRMNDCAYLVPALSEAFIQIDQVLRELAGPEP</sequence>
<feature type="compositionally biased region" description="Low complexity" evidence="2">
    <location>
        <begin position="251"/>
        <end position="283"/>
    </location>
</feature>
<feature type="compositionally biased region" description="Low complexity" evidence="2">
    <location>
        <begin position="355"/>
        <end position="365"/>
    </location>
</feature>
<name>A0A067MWP3_BOTB1</name>
<feature type="coiled-coil region" evidence="1">
    <location>
        <begin position="924"/>
        <end position="1054"/>
    </location>
</feature>
<feature type="region of interest" description="Disordered" evidence="2">
    <location>
        <begin position="575"/>
        <end position="632"/>
    </location>
</feature>
<evidence type="ECO:0000313" key="3">
    <source>
        <dbReference type="EMBL" id="KDQ20168.1"/>
    </source>
</evidence>
<feature type="compositionally biased region" description="Low complexity" evidence="2">
    <location>
        <begin position="492"/>
        <end position="510"/>
    </location>
</feature>